<dbReference type="InterPro" id="IPR000873">
    <property type="entry name" value="AMP-dep_synth/lig_dom"/>
</dbReference>
<feature type="non-terminal residue" evidence="4">
    <location>
        <position position="371"/>
    </location>
</feature>
<sequence>MALPAAVDAVAAEAPGRLAMLLDDGSCLTYRGLAQKSSSVAQGLVALGVSRRPLLSHMQRGCDWYVLYIAAARLGVPLAAMPVEPSKGRSPELRSLRWSQLLALEPQLLIVDDEALPTEVELRRYHFRKVLDLGAQETDASVKKFVSEVSEDDVLCFCRTPRGFTGGTTGRQRCVPVTHGMAWHELRRYPEALHWPGDLSSGEGARVLQPSSLYWASAVFGQLDLALALRGCAVVSEAMDVKDLAKAIRTHQVNVVGLPPSLLSLMDPSDFIETRSQGGYCHLRRLISWGEPCPPAVASRWGAAALPWRFFDVLISTEYWLSFVASEQDEKGRSLFMPVKDLEVYLKPVGETEEFGELCLHGPGVCQSLPG</sequence>
<dbReference type="PANTHER" id="PTHR44845:SF6">
    <property type="entry name" value="BETA-ALANINE-ACTIVATING ENZYME"/>
    <property type="match status" value="1"/>
</dbReference>
<dbReference type="Gene3D" id="3.40.50.12780">
    <property type="entry name" value="N-terminal domain of ligase-like"/>
    <property type="match status" value="1"/>
</dbReference>
<dbReference type="SUPFAM" id="SSF56801">
    <property type="entry name" value="Acetyl-CoA synthetase-like"/>
    <property type="match status" value="1"/>
</dbReference>
<protein>
    <recommendedName>
        <fullName evidence="3">AMP-dependent synthetase/ligase domain-containing protein</fullName>
    </recommendedName>
</protein>
<organism evidence="4 5">
    <name type="scientific">Durusdinium trenchii</name>
    <dbReference type="NCBI Taxonomy" id="1381693"/>
    <lineage>
        <taxon>Eukaryota</taxon>
        <taxon>Sar</taxon>
        <taxon>Alveolata</taxon>
        <taxon>Dinophyceae</taxon>
        <taxon>Suessiales</taxon>
        <taxon>Symbiodiniaceae</taxon>
        <taxon>Durusdinium</taxon>
    </lineage>
</organism>
<evidence type="ECO:0000256" key="2">
    <source>
        <dbReference type="ARBA" id="ARBA00022553"/>
    </source>
</evidence>
<evidence type="ECO:0000313" key="5">
    <source>
        <dbReference type="Proteomes" id="UP001642484"/>
    </source>
</evidence>
<dbReference type="EMBL" id="CAXAMN010018324">
    <property type="protein sequence ID" value="CAK9052215.1"/>
    <property type="molecule type" value="Genomic_DNA"/>
</dbReference>
<evidence type="ECO:0000313" key="4">
    <source>
        <dbReference type="EMBL" id="CAK9052215.1"/>
    </source>
</evidence>
<dbReference type="PANTHER" id="PTHR44845">
    <property type="entry name" value="CARRIER DOMAIN-CONTAINING PROTEIN"/>
    <property type="match status" value="1"/>
</dbReference>
<accession>A0ABP0ML63</accession>
<dbReference type="InterPro" id="IPR042099">
    <property type="entry name" value="ANL_N_sf"/>
</dbReference>
<proteinExistence type="predicted"/>
<gene>
    <name evidence="4" type="ORF">CCMP2556_LOCUS26370</name>
</gene>
<reference evidence="4 5" key="1">
    <citation type="submission" date="2024-02" db="EMBL/GenBank/DDBJ databases">
        <authorList>
            <person name="Chen Y."/>
            <person name="Shah S."/>
            <person name="Dougan E. K."/>
            <person name="Thang M."/>
            <person name="Chan C."/>
        </authorList>
    </citation>
    <scope>NUCLEOTIDE SEQUENCE [LARGE SCALE GENOMIC DNA]</scope>
</reference>
<evidence type="ECO:0000256" key="1">
    <source>
        <dbReference type="ARBA" id="ARBA00022450"/>
    </source>
</evidence>
<dbReference type="Pfam" id="PF00501">
    <property type="entry name" value="AMP-binding"/>
    <property type="match status" value="1"/>
</dbReference>
<feature type="domain" description="AMP-dependent synthetase/ligase" evidence="3">
    <location>
        <begin position="9"/>
        <end position="366"/>
    </location>
</feature>
<keyword evidence="5" id="KW-1185">Reference proteome</keyword>
<name>A0ABP0ML63_9DINO</name>
<comment type="caution">
    <text evidence="4">The sequence shown here is derived from an EMBL/GenBank/DDBJ whole genome shotgun (WGS) entry which is preliminary data.</text>
</comment>
<dbReference type="Proteomes" id="UP001642484">
    <property type="component" value="Unassembled WGS sequence"/>
</dbReference>
<keyword evidence="1" id="KW-0596">Phosphopantetheine</keyword>
<evidence type="ECO:0000259" key="3">
    <source>
        <dbReference type="Pfam" id="PF00501"/>
    </source>
</evidence>
<keyword evidence="2" id="KW-0597">Phosphoprotein</keyword>